<evidence type="ECO:0000256" key="2">
    <source>
        <dbReference type="ARBA" id="ARBA00022741"/>
    </source>
</evidence>
<dbReference type="PANTHER" id="PTHR43289:SF6">
    <property type="entry name" value="SERINE_THREONINE-PROTEIN KINASE NEKL-3"/>
    <property type="match status" value="1"/>
</dbReference>
<dbReference type="InterPro" id="IPR011009">
    <property type="entry name" value="Kinase-like_dom_sf"/>
</dbReference>
<dbReference type="PROSITE" id="PS50011">
    <property type="entry name" value="PROTEIN_KINASE_DOM"/>
    <property type="match status" value="1"/>
</dbReference>
<evidence type="ECO:0000256" key="5">
    <source>
        <dbReference type="PROSITE-ProRule" id="PRU10141"/>
    </source>
</evidence>
<dbReference type="EMBL" id="CP042997">
    <property type="protein sequence ID" value="QEH32014.1"/>
    <property type="molecule type" value="Genomic_DNA"/>
</dbReference>
<organism evidence="7 8">
    <name type="scientific">Aquisphaera giovannonii</name>
    <dbReference type="NCBI Taxonomy" id="406548"/>
    <lineage>
        <taxon>Bacteria</taxon>
        <taxon>Pseudomonadati</taxon>
        <taxon>Planctomycetota</taxon>
        <taxon>Planctomycetia</taxon>
        <taxon>Isosphaerales</taxon>
        <taxon>Isosphaeraceae</taxon>
        <taxon>Aquisphaera</taxon>
    </lineage>
</organism>
<dbReference type="Gene3D" id="1.25.40.10">
    <property type="entry name" value="Tetratricopeptide repeat domain"/>
    <property type="match status" value="1"/>
</dbReference>
<dbReference type="SUPFAM" id="SSF48452">
    <property type="entry name" value="TPR-like"/>
    <property type="match status" value="1"/>
</dbReference>
<sequence length="906" mass="98725">MNCPPDDVLRSIGSAGDETFRALEAHIEACPDCRAALSRIARERPRLAAGPAASGRRTWPRIDGFEILSELGRGAMGIVYLARQERLGRLVALKVLPAPAGTGPDDPARRRWLREAKAVSLIRHPGVVTLLDHGECDGWLYLVLEYVPGGPLGRRLGAPMPPKTAARLVEQVARAVEHIHRNRMRHLDLKPSNILVDMEEGTPLEEAVPRVTDFGLAVADDARNLSEASLAAVRGTPAYMAPEQASARADQLGPATDVYALGVILYELLCGRVPFRGKSPVETLDLVRNSRPASPRSIVRGLPRDLVTIALKCLEKEPGRRYRSAEAVADDLRRWQDGRAIRARPASPAGLLARWARRNPAVAGLAASLVLVAAVGLAALDALRRQMEQRERDATATYRIARDVLADAADLGWRIRSERTGRARDPILDGYEKLWPEQETLYRIGRGDASARDSLIRLGRALASRLVEHGEHDRAAIVLRRAAAILDTERARGVRDPSLLALSGGIDRDLALVMSSAGRPAEAAALFEGAARKLAPTGEGDPPPDGRELFKCQVELAEKLDALGRHEEKRPWLDEAERLFARLDRPRRADVATVAARLFLMRGDEARSLEVLRDAHRFRPTDPWLALDLGRGLVGAAGPLPEGGRREALLLEAHDVLRPIGDALEAEALRDPANSLAAATMASFHVTFGRALLGLDRPGAALDSLRHYAESGRLLGRNEKRDVGLDIYRLRNTCIDSPWRKLARTAPDGAVTPEGLEAESRFVLLEFLLPLEMAPIAGWAAVNAESGEQMKLRRRNRFDLARRDAAALAAFADRLAADHPDDPFAHLASCEAQAQVFKNVCRGETPPMSEAVGALHKGLAAARRARELDPANPAAREALATQERRLAKFLAEHAIAARGEGARPAN</sequence>
<gene>
    <name evidence="7" type="primary">prkC_4</name>
    <name evidence="7" type="ORF">OJF2_04830</name>
</gene>
<keyword evidence="4 5" id="KW-0067">ATP-binding</keyword>
<evidence type="ECO:0000313" key="7">
    <source>
        <dbReference type="EMBL" id="QEH32014.1"/>
    </source>
</evidence>
<proteinExistence type="predicted"/>
<evidence type="ECO:0000256" key="1">
    <source>
        <dbReference type="ARBA" id="ARBA00022679"/>
    </source>
</evidence>
<dbReference type="AlphaFoldDB" id="A0A5B9VVB5"/>
<dbReference type="KEGG" id="agv:OJF2_04830"/>
<dbReference type="Pfam" id="PF00069">
    <property type="entry name" value="Pkinase"/>
    <property type="match status" value="1"/>
</dbReference>
<dbReference type="PROSITE" id="PS00107">
    <property type="entry name" value="PROTEIN_KINASE_ATP"/>
    <property type="match status" value="1"/>
</dbReference>
<keyword evidence="3 7" id="KW-0418">Kinase</keyword>
<dbReference type="CDD" id="cd14014">
    <property type="entry name" value="STKc_PknB_like"/>
    <property type="match status" value="1"/>
</dbReference>
<dbReference type="GO" id="GO:0004674">
    <property type="term" value="F:protein serine/threonine kinase activity"/>
    <property type="evidence" value="ECO:0007669"/>
    <property type="project" value="UniProtKB-EC"/>
</dbReference>
<dbReference type="Gene3D" id="3.30.200.20">
    <property type="entry name" value="Phosphorylase Kinase, domain 1"/>
    <property type="match status" value="1"/>
</dbReference>
<dbReference type="Proteomes" id="UP000324233">
    <property type="component" value="Chromosome"/>
</dbReference>
<dbReference type="EC" id="2.7.11.1" evidence="7"/>
<evidence type="ECO:0000256" key="4">
    <source>
        <dbReference type="ARBA" id="ARBA00022840"/>
    </source>
</evidence>
<dbReference type="InterPro" id="IPR000719">
    <property type="entry name" value="Prot_kinase_dom"/>
</dbReference>
<dbReference type="GO" id="GO:0005524">
    <property type="term" value="F:ATP binding"/>
    <property type="evidence" value="ECO:0007669"/>
    <property type="project" value="UniProtKB-UniRule"/>
</dbReference>
<accession>A0A5B9VVB5</accession>
<reference evidence="7 8" key="1">
    <citation type="submission" date="2019-08" db="EMBL/GenBank/DDBJ databases">
        <title>Deep-cultivation of Planctomycetes and their phenomic and genomic characterization uncovers novel biology.</title>
        <authorList>
            <person name="Wiegand S."/>
            <person name="Jogler M."/>
            <person name="Boedeker C."/>
            <person name="Pinto D."/>
            <person name="Vollmers J."/>
            <person name="Rivas-Marin E."/>
            <person name="Kohn T."/>
            <person name="Peeters S.H."/>
            <person name="Heuer A."/>
            <person name="Rast P."/>
            <person name="Oberbeckmann S."/>
            <person name="Bunk B."/>
            <person name="Jeske O."/>
            <person name="Meyerdierks A."/>
            <person name="Storesund J.E."/>
            <person name="Kallscheuer N."/>
            <person name="Luecker S."/>
            <person name="Lage O.M."/>
            <person name="Pohl T."/>
            <person name="Merkel B.J."/>
            <person name="Hornburger P."/>
            <person name="Mueller R.-W."/>
            <person name="Bruemmer F."/>
            <person name="Labrenz M."/>
            <person name="Spormann A.M."/>
            <person name="Op den Camp H."/>
            <person name="Overmann J."/>
            <person name="Amann R."/>
            <person name="Jetten M.S.M."/>
            <person name="Mascher T."/>
            <person name="Medema M.H."/>
            <person name="Devos D.P."/>
            <person name="Kaster A.-K."/>
            <person name="Ovreas L."/>
            <person name="Rohde M."/>
            <person name="Galperin M.Y."/>
            <person name="Jogler C."/>
        </authorList>
    </citation>
    <scope>NUCLEOTIDE SEQUENCE [LARGE SCALE GENOMIC DNA]</scope>
    <source>
        <strain evidence="7 8">OJF2</strain>
    </source>
</reference>
<protein>
    <submittedName>
        <fullName evidence="7">Serine/threonine-protein kinase PrkC</fullName>
        <ecNumber evidence="7">2.7.11.1</ecNumber>
    </submittedName>
</protein>
<name>A0A5B9VVB5_9BACT</name>
<dbReference type="RefSeq" id="WP_148590885.1">
    <property type="nucleotide sequence ID" value="NZ_CP042997.1"/>
</dbReference>
<dbReference type="SUPFAM" id="SSF56112">
    <property type="entry name" value="Protein kinase-like (PK-like)"/>
    <property type="match status" value="1"/>
</dbReference>
<feature type="domain" description="Protein kinase" evidence="6">
    <location>
        <begin position="65"/>
        <end position="333"/>
    </location>
</feature>
<dbReference type="InterPro" id="IPR008271">
    <property type="entry name" value="Ser/Thr_kinase_AS"/>
</dbReference>
<dbReference type="InterPro" id="IPR011990">
    <property type="entry name" value="TPR-like_helical_dom_sf"/>
</dbReference>
<dbReference type="Gene3D" id="1.10.510.10">
    <property type="entry name" value="Transferase(Phosphotransferase) domain 1"/>
    <property type="match status" value="1"/>
</dbReference>
<keyword evidence="8" id="KW-1185">Reference proteome</keyword>
<dbReference type="PANTHER" id="PTHR43289">
    <property type="entry name" value="MITOGEN-ACTIVATED PROTEIN KINASE KINASE KINASE 20-RELATED"/>
    <property type="match status" value="1"/>
</dbReference>
<dbReference type="PROSITE" id="PS00108">
    <property type="entry name" value="PROTEIN_KINASE_ST"/>
    <property type="match status" value="1"/>
</dbReference>
<dbReference type="InterPro" id="IPR017441">
    <property type="entry name" value="Protein_kinase_ATP_BS"/>
</dbReference>
<keyword evidence="1 7" id="KW-0808">Transferase</keyword>
<evidence type="ECO:0000259" key="6">
    <source>
        <dbReference type="PROSITE" id="PS50011"/>
    </source>
</evidence>
<feature type="binding site" evidence="5">
    <location>
        <position position="94"/>
    </location>
    <ligand>
        <name>ATP</name>
        <dbReference type="ChEBI" id="CHEBI:30616"/>
    </ligand>
</feature>
<dbReference type="OrthoDB" id="500858at2"/>
<evidence type="ECO:0000313" key="8">
    <source>
        <dbReference type="Proteomes" id="UP000324233"/>
    </source>
</evidence>
<dbReference type="SMART" id="SM00220">
    <property type="entry name" value="S_TKc"/>
    <property type="match status" value="1"/>
</dbReference>
<evidence type="ECO:0000256" key="3">
    <source>
        <dbReference type="ARBA" id="ARBA00022777"/>
    </source>
</evidence>
<keyword evidence="2 5" id="KW-0547">Nucleotide-binding</keyword>